<dbReference type="Proteomes" id="UP000050741">
    <property type="component" value="Unassembled WGS sequence"/>
</dbReference>
<name>A0A183CC95_GLOPA</name>
<dbReference type="AlphaFoldDB" id="A0A183CC95"/>
<proteinExistence type="predicted"/>
<reference evidence="3" key="3">
    <citation type="submission" date="2016-06" db="UniProtKB">
        <authorList>
            <consortium name="WormBaseParasite"/>
        </authorList>
    </citation>
    <scope>IDENTIFICATION</scope>
</reference>
<accession>A0A183CC95</accession>
<organism evidence="2 3">
    <name type="scientific">Globodera pallida</name>
    <name type="common">Potato cyst nematode worm</name>
    <name type="synonym">Heterodera pallida</name>
    <dbReference type="NCBI Taxonomy" id="36090"/>
    <lineage>
        <taxon>Eukaryota</taxon>
        <taxon>Metazoa</taxon>
        <taxon>Ecdysozoa</taxon>
        <taxon>Nematoda</taxon>
        <taxon>Chromadorea</taxon>
        <taxon>Rhabditida</taxon>
        <taxon>Tylenchina</taxon>
        <taxon>Tylenchomorpha</taxon>
        <taxon>Tylenchoidea</taxon>
        <taxon>Heteroderidae</taxon>
        <taxon>Heteroderinae</taxon>
        <taxon>Globodera</taxon>
    </lineage>
</organism>
<protein>
    <submittedName>
        <fullName evidence="3">Uncharacterized protein</fullName>
    </submittedName>
</protein>
<reference evidence="2" key="1">
    <citation type="submission" date="2013-12" db="EMBL/GenBank/DDBJ databases">
        <authorList>
            <person name="Aslett M."/>
        </authorList>
    </citation>
    <scope>NUCLEOTIDE SEQUENCE [LARGE SCALE GENOMIC DNA]</scope>
    <source>
        <strain evidence="2">Lindley</strain>
    </source>
</reference>
<evidence type="ECO:0000313" key="2">
    <source>
        <dbReference type="Proteomes" id="UP000050741"/>
    </source>
</evidence>
<evidence type="ECO:0000313" key="3">
    <source>
        <dbReference type="WBParaSite" id="GPLIN_001049600"/>
    </source>
</evidence>
<feature type="region of interest" description="Disordered" evidence="1">
    <location>
        <begin position="1"/>
        <end position="38"/>
    </location>
</feature>
<evidence type="ECO:0000256" key="1">
    <source>
        <dbReference type="SAM" id="MobiDB-lite"/>
    </source>
</evidence>
<keyword evidence="2" id="KW-1185">Reference proteome</keyword>
<sequence length="78" mass="9185">MGDAADTLCDQNNDIEPYNDKEAMADQQQEEQTKADQTEHLREKIKQIELELNDMKQWKGEHIAKIDEVETFEFSEKQ</sequence>
<dbReference type="WBParaSite" id="GPLIN_001049600">
    <property type="protein sequence ID" value="GPLIN_001049600"/>
    <property type="gene ID" value="GPLIN_001049600"/>
</dbReference>
<reference evidence="2" key="2">
    <citation type="submission" date="2014-05" db="EMBL/GenBank/DDBJ databases">
        <title>The genome and life-stage specific transcriptomes of Globodera pallida elucidate key aspects of plant parasitism by a cyst nematode.</title>
        <authorList>
            <person name="Cotton J.A."/>
            <person name="Lilley C.J."/>
            <person name="Jones L.M."/>
            <person name="Kikuchi T."/>
            <person name="Reid A.J."/>
            <person name="Thorpe P."/>
            <person name="Tsai I.J."/>
            <person name="Beasley H."/>
            <person name="Blok V."/>
            <person name="Cock P.J.A."/>
            <person name="Van den Akker S.E."/>
            <person name="Holroyd N."/>
            <person name="Hunt M."/>
            <person name="Mantelin S."/>
            <person name="Naghra H."/>
            <person name="Pain A."/>
            <person name="Palomares-Rius J.E."/>
            <person name="Zarowiecki M."/>
            <person name="Berriman M."/>
            <person name="Jones J.T."/>
            <person name="Urwin P.E."/>
        </authorList>
    </citation>
    <scope>NUCLEOTIDE SEQUENCE [LARGE SCALE GENOMIC DNA]</scope>
    <source>
        <strain evidence="2">Lindley</strain>
    </source>
</reference>